<dbReference type="PATRIC" id="fig|28037.95.peg.181"/>
<dbReference type="Gene3D" id="1.10.260.40">
    <property type="entry name" value="lambda repressor-like DNA-binding domains"/>
    <property type="match status" value="1"/>
</dbReference>
<evidence type="ECO:0000259" key="2">
    <source>
        <dbReference type="PROSITE" id="PS50943"/>
    </source>
</evidence>
<name>A0A081Q6A4_STRMT</name>
<dbReference type="InterPro" id="IPR010982">
    <property type="entry name" value="Lambda_DNA-bd_dom_sf"/>
</dbReference>
<dbReference type="GO" id="GO:0003677">
    <property type="term" value="F:DNA binding"/>
    <property type="evidence" value="ECO:0007669"/>
    <property type="project" value="UniProtKB-KW"/>
</dbReference>
<dbReference type="EMBL" id="JPFU01000003">
    <property type="protein sequence ID" value="KEQ38477.1"/>
    <property type="molecule type" value="Genomic_DNA"/>
</dbReference>
<dbReference type="CDD" id="cd00093">
    <property type="entry name" value="HTH_XRE"/>
    <property type="match status" value="1"/>
</dbReference>
<dbReference type="Pfam" id="PF01381">
    <property type="entry name" value="HTH_3"/>
    <property type="match status" value="1"/>
</dbReference>
<evidence type="ECO:0000313" key="3">
    <source>
        <dbReference type="EMBL" id="KEQ38477.1"/>
    </source>
</evidence>
<gene>
    <name evidence="3" type="ORF">SK629_0210</name>
</gene>
<dbReference type="PANTHER" id="PTHR46558:SF4">
    <property type="entry name" value="DNA-BIDING PHAGE PROTEIN"/>
    <property type="match status" value="1"/>
</dbReference>
<proteinExistence type="predicted"/>
<dbReference type="PROSITE" id="PS50943">
    <property type="entry name" value="HTH_CROC1"/>
    <property type="match status" value="1"/>
</dbReference>
<organism evidence="3 4">
    <name type="scientific">Streptococcus mitis</name>
    <dbReference type="NCBI Taxonomy" id="28037"/>
    <lineage>
        <taxon>Bacteria</taxon>
        <taxon>Bacillati</taxon>
        <taxon>Bacillota</taxon>
        <taxon>Bacilli</taxon>
        <taxon>Lactobacillales</taxon>
        <taxon>Streptococcaceae</taxon>
        <taxon>Streptococcus</taxon>
        <taxon>Streptococcus mitis group</taxon>
    </lineage>
</organism>
<feature type="domain" description="HTH cro/C1-type" evidence="2">
    <location>
        <begin position="18"/>
        <end position="72"/>
    </location>
</feature>
<dbReference type="RefSeq" id="WP_042900207.1">
    <property type="nucleotide sequence ID" value="NZ_JPFU01000003.1"/>
</dbReference>
<dbReference type="InterPro" id="IPR001387">
    <property type="entry name" value="Cro/C1-type_HTH"/>
</dbReference>
<reference evidence="3 4" key="1">
    <citation type="submission" date="2014-05" db="EMBL/GenBank/DDBJ databases">
        <authorList>
            <person name="Daugherty S.C."/>
            <person name="Tallon L.J."/>
            <person name="Sadzewicz L."/>
            <person name="Kilian M."/>
            <person name="Tettelin H."/>
        </authorList>
    </citation>
    <scope>NUCLEOTIDE SEQUENCE [LARGE SCALE GENOMIC DNA]</scope>
    <source>
        <strain evidence="3 4">SK629</strain>
    </source>
</reference>
<dbReference type="PANTHER" id="PTHR46558">
    <property type="entry name" value="TRACRIPTIONAL REGULATORY PROTEIN-RELATED-RELATED"/>
    <property type="match status" value="1"/>
</dbReference>
<protein>
    <submittedName>
        <fullName evidence="3">Helix-turn-helix family protein</fullName>
    </submittedName>
</protein>
<dbReference type="AlphaFoldDB" id="A0A081Q6A4"/>
<evidence type="ECO:0000256" key="1">
    <source>
        <dbReference type="ARBA" id="ARBA00023125"/>
    </source>
</evidence>
<accession>A0A081Q6A4</accession>
<dbReference type="SUPFAM" id="SSF47413">
    <property type="entry name" value="lambda repressor-like DNA-binding domains"/>
    <property type="match status" value="1"/>
</dbReference>
<dbReference type="Proteomes" id="UP000028090">
    <property type="component" value="Unassembled WGS sequence"/>
</dbReference>
<evidence type="ECO:0000313" key="4">
    <source>
        <dbReference type="Proteomes" id="UP000028090"/>
    </source>
</evidence>
<sequence>MKPLFNYTNIIRAGQIDIKSVRLKAGLIQKELAKIIGVTKQTIINYEKGTTEPTWERLEEIALALNADIEDFFPYNEMGQSKGDFAWAEHMDRLNNNFMYRRLAEEEAYLNSLFKYVRFQQELTENKITEEQLNKELSFDTNVPISLEDKVNLVKLKLSEQLDENKDRLVELYKIADSETTMELMRYDIHRKLSKK</sequence>
<dbReference type="OrthoDB" id="2236954at2"/>
<dbReference type="SMART" id="SM00530">
    <property type="entry name" value="HTH_XRE"/>
    <property type="match status" value="1"/>
</dbReference>
<comment type="caution">
    <text evidence="3">The sequence shown here is derived from an EMBL/GenBank/DDBJ whole genome shotgun (WGS) entry which is preliminary data.</text>
</comment>
<keyword evidence="1" id="KW-0238">DNA-binding</keyword>